<sequence>MNSQITDAVTQTNVKLVAQAPAIAIAQIYQSIAHATGVMVENAVSAQQQQCIINASAATQGAMTLFSQASAAFRPGEPSADGTESGGGIASDAQTTVPAPKALEVHVQETASKLKQLATARSSVSSQILDAVDATQQYTLGAAGAFAYAHRVSIEAFVEGLEKVSAAEYRQQLQAVQIAATSICLDAMLKSPERAEEYAAVLEAIKQLG</sequence>
<gene>
    <name evidence="2" type="ORF">AZ78_1981</name>
</gene>
<organism evidence="2 3">
    <name type="scientific">Lysobacter capsici AZ78</name>
    <dbReference type="NCBI Taxonomy" id="1444315"/>
    <lineage>
        <taxon>Bacteria</taxon>
        <taxon>Pseudomonadati</taxon>
        <taxon>Pseudomonadota</taxon>
        <taxon>Gammaproteobacteria</taxon>
        <taxon>Lysobacterales</taxon>
        <taxon>Lysobacteraceae</taxon>
        <taxon>Lysobacter</taxon>
    </lineage>
</organism>
<name>A0A120AGD7_9GAMM</name>
<dbReference type="EMBL" id="JAJA02000001">
    <property type="protein sequence ID" value="KWS04432.1"/>
    <property type="molecule type" value="Genomic_DNA"/>
</dbReference>
<accession>A0A120AGD7</accession>
<evidence type="ECO:0000313" key="3">
    <source>
        <dbReference type="Proteomes" id="UP000023435"/>
    </source>
</evidence>
<feature type="region of interest" description="Disordered" evidence="1">
    <location>
        <begin position="74"/>
        <end position="93"/>
    </location>
</feature>
<comment type="caution">
    <text evidence="2">The sequence shown here is derived from an EMBL/GenBank/DDBJ whole genome shotgun (WGS) entry which is preliminary data.</text>
</comment>
<evidence type="ECO:0000313" key="2">
    <source>
        <dbReference type="EMBL" id="KWS04432.1"/>
    </source>
</evidence>
<evidence type="ECO:0000256" key="1">
    <source>
        <dbReference type="SAM" id="MobiDB-lite"/>
    </source>
</evidence>
<dbReference type="Proteomes" id="UP000023435">
    <property type="component" value="Unassembled WGS sequence"/>
</dbReference>
<dbReference type="Pfam" id="PF11747">
    <property type="entry name" value="RebB"/>
    <property type="match status" value="1"/>
</dbReference>
<dbReference type="AlphaFoldDB" id="A0A120AGD7"/>
<keyword evidence="3" id="KW-1185">Reference proteome</keyword>
<proteinExistence type="predicted"/>
<protein>
    <submittedName>
        <fullName evidence="2">RebB like protein</fullName>
    </submittedName>
</protein>
<dbReference type="InterPro" id="IPR021070">
    <property type="entry name" value="Killing_trait_RebB"/>
</dbReference>
<reference evidence="2 3" key="1">
    <citation type="journal article" date="2014" name="Genome Announc.">
        <title>Draft Genome Sequence of Lysobacter capsici AZ78, a Bacterium Antagonistic to Plant-Pathogenic Oomycetes.</title>
        <authorList>
            <person name="Puopolo G."/>
            <person name="Sonego P."/>
            <person name="Engelen K."/>
            <person name="Pertot I."/>
        </authorList>
    </citation>
    <scope>NUCLEOTIDE SEQUENCE [LARGE SCALE GENOMIC DNA]</scope>
    <source>
        <strain evidence="2 3">AZ78</strain>
    </source>
</reference>